<dbReference type="Proteomes" id="UP000030418">
    <property type="component" value="Unassembled WGS sequence"/>
</dbReference>
<feature type="chain" id="PRO_5001996994" evidence="1">
    <location>
        <begin position="21"/>
        <end position="97"/>
    </location>
</feature>
<dbReference type="GO" id="GO:0046872">
    <property type="term" value="F:metal ion binding"/>
    <property type="evidence" value="ECO:0007669"/>
    <property type="project" value="InterPro"/>
</dbReference>
<name>A0A0A2XIN8_9PAST</name>
<comment type="caution">
    <text evidence="3">The sequence shown here is derived from an EMBL/GenBank/DDBJ whole genome shotgun (WGS) entry which is preliminary data.</text>
</comment>
<dbReference type="Gene3D" id="3.30.70.100">
    <property type="match status" value="1"/>
</dbReference>
<dbReference type="Pfam" id="PF00403">
    <property type="entry name" value="HMA"/>
    <property type="match status" value="1"/>
</dbReference>
<dbReference type="AlphaFoldDB" id="A0A0A2XIN8"/>
<proteinExistence type="predicted"/>
<gene>
    <name evidence="3" type="ORF">P375_09510</name>
</gene>
<evidence type="ECO:0000313" key="3">
    <source>
        <dbReference type="EMBL" id="KGQ30525.1"/>
    </source>
</evidence>
<dbReference type="InterPro" id="IPR006121">
    <property type="entry name" value="HMA_dom"/>
</dbReference>
<keyword evidence="4" id="KW-1185">Reference proteome</keyword>
<protein>
    <submittedName>
        <fullName evidence="3">Mercuric reductase</fullName>
    </submittedName>
</protein>
<accession>A0A0A2XIN8</accession>
<sequence length="97" mass="11183">MKKFFAVLLFLILLCGYSYADEQSVTNNQRELTMQVDEMNCQLCVYLVNKELRSIEGVLKTKADMNAHTVKVITTDKVSNEQLIKAMEKLHYHAKVL</sequence>
<reference evidence="3 4" key="1">
    <citation type="submission" date="2014-08" db="EMBL/GenBank/DDBJ databases">
        <title>Chaperone-usher fimbriae in a diverse selection of Gallibacterium genomes.</title>
        <authorList>
            <person name="Kudirkiene E."/>
            <person name="Bager R.J."/>
            <person name="Johnson T.J."/>
            <person name="Bojesen A.M."/>
        </authorList>
    </citation>
    <scope>NUCLEOTIDE SEQUENCE [LARGE SCALE GENOMIC DNA]</scope>
    <source>
        <strain evidence="3 4">CCM5976</strain>
    </source>
</reference>
<keyword evidence="1" id="KW-0732">Signal</keyword>
<feature type="domain" description="HMA" evidence="2">
    <location>
        <begin position="30"/>
        <end position="95"/>
    </location>
</feature>
<dbReference type="CDD" id="cd00371">
    <property type="entry name" value="HMA"/>
    <property type="match status" value="1"/>
</dbReference>
<evidence type="ECO:0000259" key="2">
    <source>
        <dbReference type="PROSITE" id="PS50846"/>
    </source>
</evidence>
<dbReference type="PROSITE" id="PS50846">
    <property type="entry name" value="HMA_2"/>
    <property type="match status" value="1"/>
</dbReference>
<dbReference type="RefSeq" id="WP_039136370.1">
    <property type="nucleotide sequence ID" value="NZ_JPXY01000046.1"/>
</dbReference>
<evidence type="ECO:0000313" key="4">
    <source>
        <dbReference type="Proteomes" id="UP000030418"/>
    </source>
</evidence>
<dbReference type="SUPFAM" id="SSF55008">
    <property type="entry name" value="HMA, heavy metal-associated domain"/>
    <property type="match status" value="1"/>
</dbReference>
<evidence type="ECO:0000256" key="1">
    <source>
        <dbReference type="SAM" id="SignalP"/>
    </source>
</evidence>
<dbReference type="InterPro" id="IPR036163">
    <property type="entry name" value="HMA_dom_sf"/>
</dbReference>
<dbReference type="EMBL" id="JPXY01000046">
    <property type="protein sequence ID" value="KGQ30525.1"/>
    <property type="molecule type" value="Genomic_DNA"/>
</dbReference>
<organism evidence="3 4">
    <name type="scientific">Gallibacterium genomosp. 2</name>
    <dbReference type="NCBI Taxonomy" id="155517"/>
    <lineage>
        <taxon>Bacteria</taxon>
        <taxon>Pseudomonadati</taxon>
        <taxon>Pseudomonadota</taxon>
        <taxon>Gammaproteobacteria</taxon>
        <taxon>Pasteurellales</taxon>
        <taxon>Pasteurellaceae</taxon>
        <taxon>Gallibacterium</taxon>
    </lineage>
</organism>
<feature type="signal peptide" evidence="1">
    <location>
        <begin position="1"/>
        <end position="20"/>
    </location>
</feature>